<gene>
    <name evidence="1" type="ORF">ENV38_01545</name>
</gene>
<proteinExistence type="predicted"/>
<accession>A0A7V3NTI2</accession>
<comment type="caution">
    <text evidence="1">The sequence shown here is derived from an EMBL/GenBank/DDBJ whole genome shotgun (WGS) entry which is preliminary data.</text>
</comment>
<dbReference type="AlphaFoldDB" id="A0A7V3NTI2"/>
<evidence type="ECO:0000313" key="1">
    <source>
        <dbReference type="EMBL" id="HGB35575.1"/>
    </source>
</evidence>
<sequence>MECAFRELKHSLEVRLIYHWTDNRIRGQVMVCPLTFYLESFLFKALKEVVQDASYFEMMAGLSRLHAVKLTVNGKTFLARTQLKGGAYLAFKAAQLRIPRTAFAGRERKGVVVRFPFVA</sequence>
<evidence type="ECO:0008006" key="2">
    <source>
        <dbReference type="Google" id="ProtNLM"/>
    </source>
</evidence>
<protein>
    <recommendedName>
        <fullName evidence="2">Transposase IS4-like domain-containing protein</fullName>
    </recommendedName>
</protein>
<name>A0A7V3NTI2_UNCW3</name>
<organism evidence="1">
    <name type="scientific">candidate division WOR-3 bacterium</name>
    <dbReference type="NCBI Taxonomy" id="2052148"/>
    <lineage>
        <taxon>Bacteria</taxon>
        <taxon>Bacteria division WOR-3</taxon>
    </lineage>
</organism>
<reference evidence="1" key="1">
    <citation type="journal article" date="2020" name="mSystems">
        <title>Genome- and Community-Level Interaction Insights into Carbon Utilization and Element Cycling Functions of Hydrothermarchaeota in Hydrothermal Sediment.</title>
        <authorList>
            <person name="Zhou Z."/>
            <person name="Liu Y."/>
            <person name="Xu W."/>
            <person name="Pan J."/>
            <person name="Luo Z.H."/>
            <person name="Li M."/>
        </authorList>
    </citation>
    <scope>NUCLEOTIDE SEQUENCE [LARGE SCALE GENOMIC DNA]</scope>
    <source>
        <strain evidence="1">SpSt-754</strain>
    </source>
</reference>
<dbReference type="EMBL" id="DTGD01000065">
    <property type="protein sequence ID" value="HGB35575.1"/>
    <property type="molecule type" value="Genomic_DNA"/>
</dbReference>